<keyword evidence="2" id="KW-0813">Transport</keyword>
<evidence type="ECO:0000256" key="2">
    <source>
        <dbReference type="ARBA" id="ARBA00022448"/>
    </source>
</evidence>
<dbReference type="AlphaFoldDB" id="A0A0G1KM56"/>
<dbReference type="GO" id="GO:0016887">
    <property type="term" value="F:ATP hydrolysis activity"/>
    <property type="evidence" value="ECO:0007669"/>
    <property type="project" value="InterPro"/>
</dbReference>
<dbReference type="Pfam" id="PF00005">
    <property type="entry name" value="ABC_tran"/>
    <property type="match status" value="1"/>
</dbReference>
<dbReference type="Proteomes" id="UP000034504">
    <property type="component" value="Unassembled WGS sequence"/>
</dbReference>
<evidence type="ECO:0000313" key="7">
    <source>
        <dbReference type="Proteomes" id="UP000034504"/>
    </source>
</evidence>
<evidence type="ECO:0000313" key="6">
    <source>
        <dbReference type="EMBL" id="KKT84766.1"/>
    </source>
</evidence>
<evidence type="ECO:0000259" key="5">
    <source>
        <dbReference type="PROSITE" id="PS50893"/>
    </source>
</evidence>
<dbReference type="SUPFAM" id="SSF52540">
    <property type="entry name" value="P-loop containing nucleoside triphosphate hydrolases"/>
    <property type="match status" value="1"/>
</dbReference>
<dbReference type="GO" id="GO:0005524">
    <property type="term" value="F:ATP binding"/>
    <property type="evidence" value="ECO:0007669"/>
    <property type="project" value="UniProtKB-KW"/>
</dbReference>
<dbReference type="InterPro" id="IPR027417">
    <property type="entry name" value="P-loop_NTPase"/>
</dbReference>
<dbReference type="InterPro" id="IPR017911">
    <property type="entry name" value="MacB-like_ATP-bd"/>
</dbReference>
<dbReference type="PROSITE" id="PS50893">
    <property type="entry name" value="ABC_TRANSPORTER_2"/>
    <property type="match status" value="1"/>
</dbReference>
<dbReference type="PANTHER" id="PTHR42798">
    <property type="entry name" value="LIPOPROTEIN-RELEASING SYSTEM ATP-BINDING PROTEIN LOLD"/>
    <property type="match status" value="1"/>
</dbReference>
<dbReference type="EMBL" id="LCJU01000011">
    <property type="protein sequence ID" value="KKT84766.1"/>
    <property type="molecule type" value="Genomic_DNA"/>
</dbReference>
<dbReference type="PANTHER" id="PTHR42798:SF2">
    <property type="entry name" value="ABC TRANSPORTER ATP-BINDING PROTEIN MG467-RELATED"/>
    <property type="match status" value="1"/>
</dbReference>
<proteinExistence type="inferred from homology"/>
<dbReference type="PROSITE" id="PS00211">
    <property type="entry name" value="ABC_TRANSPORTER_1"/>
    <property type="match status" value="1"/>
</dbReference>
<organism evidence="6 7">
    <name type="scientific">candidate division WWE3 bacterium GW2011_GWC2_44_9</name>
    <dbReference type="NCBI Taxonomy" id="1619125"/>
    <lineage>
        <taxon>Bacteria</taxon>
        <taxon>Katanobacteria</taxon>
    </lineage>
</organism>
<accession>A0A0G1KM56</accession>
<name>A0A0G1KM56_UNCKA</name>
<dbReference type="CDD" id="cd03255">
    <property type="entry name" value="ABC_MJ0796_LolCDE_FtsE"/>
    <property type="match status" value="1"/>
</dbReference>
<dbReference type="GO" id="GO:0022857">
    <property type="term" value="F:transmembrane transporter activity"/>
    <property type="evidence" value="ECO:0007669"/>
    <property type="project" value="UniProtKB-ARBA"/>
</dbReference>
<dbReference type="Gene3D" id="3.40.50.300">
    <property type="entry name" value="P-loop containing nucleotide triphosphate hydrolases"/>
    <property type="match status" value="1"/>
</dbReference>
<feature type="domain" description="ABC transporter" evidence="5">
    <location>
        <begin position="12"/>
        <end position="233"/>
    </location>
</feature>
<evidence type="ECO:0000256" key="1">
    <source>
        <dbReference type="ARBA" id="ARBA00005417"/>
    </source>
</evidence>
<keyword evidence="3" id="KW-0547">Nucleotide-binding</keyword>
<dbReference type="InterPro" id="IPR003439">
    <property type="entry name" value="ABC_transporter-like_ATP-bd"/>
</dbReference>
<reference evidence="6 7" key="1">
    <citation type="journal article" date="2015" name="Nature">
        <title>rRNA introns, odd ribosomes, and small enigmatic genomes across a large radiation of phyla.</title>
        <authorList>
            <person name="Brown C.T."/>
            <person name="Hug L.A."/>
            <person name="Thomas B.C."/>
            <person name="Sharon I."/>
            <person name="Castelle C.J."/>
            <person name="Singh A."/>
            <person name="Wilkins M.J."/>
            <person name="Williams K.H."/>
            <person name="Banfield J.F."/>
        </authorList>
    </citation>
    <scope>NUCLEOTIDE SEQUENCE [LARGE SCALE GENOMIC DNA]</scope>
</reference>
<comment type="similarity">
    <text evidence="1">Belongs to the ABC transporter superfamily.</text>
</comment>
<evidence type="ECO:0000256" key="4">
    <source>
        <dbReference type="ARBA" id="ARBA00022840"/>
    </source>
</evidence>
<sequence>MYDYLCYTKTIIEVQNIVKEYTLGGTVFRALRGLNLKIDQGEFVSIVGKSGSGKSTLMHIIGLLDRPSSGSALFAGKETGHLADAELAKLRSNEIGFVFQSFNLLARTSTLDNVLLPAVYTTKNYEVKQKALDLLARVGLSDKLKNTPAQLSGGQQQRVAIARALMNDPAIILADEPTGNLDTKSGQEVLKLLEDLHQEGKTIVIVTHDDDVASNANRIVRLMDGEIVYDKSI</sequence>
<keyword evidence="4" id="KW-0067">ATP-binding</keyword>
<dbReference type="GO" id="GO:0098796">
    <property type="term" value="C:membrane protein complex"/>
    <property type="evidence" value="ECO:0007669"/>
    <property type="project" value="UniProtKB-ARBA"/>
</dbReference>
<dbReference type="InterPro" id="IPR017871">
    <property type="entry name" value="ABC_transporter-like_CS"/>
</dbReference>
<dbReference type="FunFam" id="3.40.50.300:FF:000032">
    <property type="entry name" value="Export ABC transporter ATP-binding protein"/>
    <property type="match status" value="1"/>
</dbReference>
<gene>
    <name evidence="6" type="ORF">UW82_C0011G0013</name>
</gene>
<evidence type="ECO:0000256" key="3">
    <source>
        <dbReference type="ARBA" id="ARBA00022741"/>
    </source>
</evidence>
<dbReference type="InterPro" id="IPR003593">
    <property type="entry name" value="AAA+_ATPase"/>
</dbReference>
<dbReference type="SMART" id="SM00382">
    <property type="entry name" value="AAA"/>
    <property type="match status" value="1"/>
</dbReference>
<protein>
    <submittedName>
        <fullName evidence="6">ABC transporter ATPase</fullName>
    </submittedName>
</protein>
<comment type="caution">
    <text evidence="6">The sequence shown here is derived from an EMBL/GenBank/DDBJ whole genome shotgun (WGS) entry which is preliminary data.</text>
</comment>